<dbReference type="PROSITE" id="PS50887">
    <property type="entry name" value="GGDEF"/>
    <property type="match status" value="1"/>
</dbReference>
<feature type="domain" description="EAL" evidence="4">
    <location>
        <begin position="719"/>
        <end position="975"/>
    </location>
</feature>
<dbReference type="EMBL" id="BMOD01000017">
    <property type="protein sequence ID" value="GGJ46797.1"/>
    <property type="molecule type" value="Genomic_DNA"/>
</dbReference>
<feature type="domain" description="GGDEF" evidence="5">
    <location>
        <begin position="577"/>
        <end position="710"/>
    </location>
</feature>
<dbReference type="Proteomes" id="UP000632222">
    <property type="component" value="Unassembled WGS sequence"/>
</dbReference>
<dbReference type="InterPro" id="IPR029787">
    <property type="entry name" value="Nucleotide_cyclase"/>
</dbReference>
<keyword evidence="3" id="KW-0804">Transcription</keyword>
<sequence>MTIRRSVAVLLDCVFEYHRELLRGIESRLNQAGVSSVVLVGRELHPTDPTFQHANDVYQLLRPEDHLGVIVGAASLGHRSSDQQLQDFYQRLSGLPVVTIGRETAGCSVVQVDNRSGMTLMMQHLLSDRGFRKFVFLKGTEGNQDARDREEVFCSMLQQHGLNPAQQHMLQGEFFGPRAEEEMRKLLGVTRDFEAVVCANDEMALMVLHTLQEHGLRVPQDVVVVGFDDSPGAAYSDPPLTTVRQPLFQQGWQAADLLLDHLQGSVYPQKRILNSELVIRASSRNLTPEFSAQDPWRSMDLPADLLQGLQQAVTCKSPELFLDPFQRHLQDHPSGYEDTQALKLLSRLEAHLAADLPAKNLSMLRSVVFQTRNMLVRREHFRTARAALTPGRNPSHLHRLELSLISQTEWGSLRGDLERYLQWYHMQGIAVALYPQPGPQVDDQLRVFFTTQHENQGNASSLWEHLLKVPHLLVLPLFVRDTHLGLLLADSLQAQQVDIEHLQYLLSSGLHHIHFNQQQQKYTLELRENMDRSASEVAELSQQMEYLAVHDEVTGLANKTLFQAHLEQVIHHPQAQHDYAVLFLDVDRFKKINDTYGHRTGDLFLKTLAEKLQGILRPYDTVARFGGDEFAVLLSNVSQSHTISEVVLRLQRELGQPFEVCGHHIQTTVSVGVVTGDPRYTQVEDLLRDADIAMYEAKKKGGGQHRIFEVHMHHQVSARTILETELRQALREQTLTVHFQPIISLQEGKIEGFEALARWIHPQRGFISPAQFIPIAEESGLIVELDRLVLRQACQQVAHWQQHLPEGQKLTLNVNMSTVQFTRGDLLEGVQSVLQDTGFPAEQLNLEITESLLLERAEVVLENIRALQQLGVKLHIDDFGTGYSSLGYLQQFAASCLKIDRSFILRLLEDPKCSELVRTIIQMAHNLGMSVVAEGVEEQEQLSWLRQAGCERVQGYLLSRPLAAPQAAELLSSWASQLAATPAGEGAGR</sequence>
<dbReference type="SUPFAM" id="SSF53822">
    <property type="entry name" value="Periplasmic binding protein-like I"/>
    <property type="match status" value="1"/>
</dbReference>
<evidence type="ECO:0000256" key="1">
    <source>
        <dbReference type="ARBA" id="ARBA00023015"/>
    </source>
</evidence>
<dbReference type="PANTHER" id="PTHR44757:SF2">
    <property type="entry name" value="BIOFILM ARCHITECTURE MAINTENANCE PROTEIN MBAA"/>
    <property type="match status" value="1"/>
</dbReference>
<dbReference type="SMART" id="SM00267">
    <property type="entry name" value="GGDEF"/>
    <property type="match status" value="1"/>
</dbReference>
<dbReference type="InterPro" id="IPR000160">
    <property type="entry name" value="GGDEF_dom"/>
</dbReference>
<evidence type="ECO:0000256" key="3">
    <source>
        <dbReference type="ARBA" id="ARBA00023163"/>
    </source>
</evidence>
<dbReference type="NCBIfam" id="TIGR00254">
    <property type="entry name" value="GGDEF"/>
    <property type="match status" value="1"/>
</dbReference>
<gene>
    <name evidence="6" type="ORF">GCM10008938_36210</name>
</gene>
<dbReference type="InterPro" id="IPR046335">
    <property type="entry name" value="LacI/GalR-like_sensor"/>
</dbReference>
<keyword evidence="2" id="KW-0238">DNA-binding</keyword>
<evidence type="ECO:0000259" key="4">
    <source>
        <dbReference type="PROSITE" id="PS50883"/>
    </source>
</evidence>
<comment type="caution">
    <text evidence="6">The sequence shown here is derived from an EMBL/GenBank/DDBJ whole genome shotgun (WGS) entry which is preliminary data.</text>
</comment>
<dbReference type="InterPro" id="IPR043128">
    <property type="entry name" value="Rev_trsase/Diguanyl_cyclase"/>
</dbReference>
<evidence type="ECO:0000313" key="6">
    <source>
        <dbReference type="EMBL" id="GGJ46797.1"/>
    </source>
</evidence>
<dbReference type="SMART" id="SM00052">
    <property type="entry name" value="EAL"/>
    <property type="match status" value="1"/>
</dbReference>
<reference evidence="7" key="1">
    <citation type="journal article" date="2019" name="Int. J. Syst. Evol. Microbiol.">
        <title>The Global Catalogue of Microorganisms (GCM) 10K type strain sequencing project: providing services to taxonomists for standard genome sequencing and annotation.</title>
        <authorList>
            <consortium name="The Broad Institute Genomics Platform"/>
            <consortium name="The Broad Institute Genome Sequencing Center for Infectious Disease"/>
            <person name="Wu L."/>
            <person name="Ma J."/>
        </authorList>
    </citation>
    <scope>NUCLEOTIDE SEQUENCE [LARGE SCALE GENOMIC DNA]</scope>
    <source>
        <strain evidence="7">JCM 14370</strain>
    </source>
</reference>
<dbReference type="CDD" id="cd01948">
    <property type="entry name" value="EAL"/>
    <property type="match status" value="1"/>
</dbReference>
<dbReference type="InterPro" id="IPR035919">
    <property type="entry name" value="EAL_sf"/>
</dbReference>
<dbReference type="PROSITE" id="PS50883">
    <property type="entry name" value="EAL"/>
    <property type="match status" value="1"/>
</dbReference>
<protein>
    <recommendedName>
        <fullName evidence="8">EAL domain-containing protein</fullName>
    </recommendedName>
</protein>
<dbReference type="InterPro" id="IPR052155">
    <property type="entry name" value="Biofilm_reg_signaling"/>
</dbReference>
<dbReference type="CDD" id="cd06267">
    <property type="entry name" value="PBP1_LacI_sugar_binding-like"/>
    <property type="match status" value="1"/>
</dbReference>
<dbReference type="Pfam" id="PF00563">
    <property type="entry name" value="EAL"/>
    <property type="match status" value="1"/>
</dbReference>
<dbReference type="Pfam" id="PF13377">
    <property type="entry name" value="Peripla_BP_3"/>
    <property type="match status" value="1"/>
</dbReference>
<dbReference type="InterPro" id="IPR001633">
    <property type="entry name" value="EAL_dom"/>
</dbReference>
<dbReference type="Gene3D" id="3.40.50.2300">
    <property type="match status" value="2"/>
</dbReference>
<dbReference type="SUPFAM" id="SSF55073">
    <property type="entry name" value="Nucleotide cyclase"/>
    <property type="match status" value="1"/>
</dbReference>
<evidence type="ECO:0008006" key="8">
    <source>
        <dbReference type="Google" id="ProtNLM"/>
    </source>
</evidence>
<proteinExistence type="predicted"/>
<dbReference type="PANTHER" id="PTHR44757">
    <property type="entry name" value="DIGUANYLATE CYCLASE DGCP"/>
    <property type="match status" value="1"/>
</dbReference>
<accession>A0ABQ2D5E4</accession>
<dbReference type="SUPFAM" id="SSF141868">
    <property type="entry name" value="EAL domain-like"/>
    <property type="match status" value="1"/>
</dbReference>
<evidence type="ECO:0000256" key="2">
    <source>
        <dbReference type="ARBA" id="ARBA00023125"/>
    </source>
</evidence>
<name>A0ABQ2D5E4_9DEIO</name>
<dbReference type="InterPro" id="IPR028082">
    <property type="entry name" value="Peripla_BP_I"/>
</dbReference>
<dbReference type="CDD" id="cd01949">
    <property type="entry name" value="GGDEF"/>
    <property type="match status" value="1"/>
</dbReference>
<dbReference type="Gene3D" id="3.20.20.450">
    <property type="entry name" value="EAL domain"/>
    <property type="match status" value="1"/>
</dbReference>
<dbReference type="Pfam" id="PF00990">
    <property type="entry name" value="GGDEF"/>
    <property type="match status" value="1"/>
</dbReference>
<keyword evidence="7" id="KW-1185">Reference proteome</keyword>
<evidence type="ECO:0000313" key="7">
    <source>
        <dbReference type="Proteomes" id="UP000632222"/>
    </source>
</evidence>
<keyword evidence="1" id="KW-0805">Transcription regulation</keyword>
<organism evidence="6 7">
    <name type="scientific">Deinococcus roseus</name>
    <dbReference type="NCBI Taxonomy" id="392414"/>
    <lineage>
        <taxon>Bacteria</taxon>
        <taxon>Thermotogati</taxon>
        <taxon>Deinococcota</taxon>
        <taxon>Deinococci</taxon>
        <taxon>Deinococcales</taxon>
        <taxon>Deinococcaceae</taxon>
        <taxon>Deinococcus</taxon>
    </lineage>
</organism>
<dbReference type="RefSeq" id="WP_189005028.1">
    <property type="nucleotide sequence ID" value="NZ_BMOD01000017.1"/>
</dbReference>
<evidence type="ECO:0000259" key="5">
    <source>
        <dbReference type="PROSITE" id="PS50887"/>
    </source>
</evidence>
<dbReference type="Gene3D" id="3.30.70.270">
    <property type="match status" value="1"/>
</dbReference>